<accession>A0ABR3SN95</accession>
<sequence>MPATGDVIGPSNLTSTSTSIIATPPSHNNGEHNIKIYETDNESINSEDDYYYETDDNVDDDLQTNTGSANKVTNNALKPTTGLTAYNRATTTTIGLLTPTRLTVQVPLLTLLTSPAHPLRTALLAAHLRHNPVLLLPSRTGLHLAVNYHTAGTPAAALAIHGPAAPFAAAPLPRTLLPSLRAFTLLVPTHAGWLSDAALATRQAAHFLLTGHARDDTGSPDAAEQAWFAAQVGAQRGAREHWDRVVAECVMALGSGVVGALRADGADGAEARARVRGRVVFQAWCDGWGEGCGADARLVRRVGEKVGVLERCYGRVMRGRLVLEVGEEEFGVWGMEREEV</sequence>
<evidence type="ECO:0000256" key="1">
    <source>
        <dbReference type="SAM" id="MobiDB-lite"/>
    </source>
</evidence>
<feature type="compositionally biased region" description="Low complexity" evidence="1">
    <location>
        <begin position="14"/>
        <end position="26"/>
    </location>
</feature>
<reference evidence="2 3" key="1">
    <citation type="submission" date="2024-02" db="EMBL/GenBank/DDBJ databases">
        <title>De novo assembly and annotation of 12 fungi associated with fruit tree decline syndrome in Ontario, Canada.</title>
        <authorList>
            <person name="Sulman M."/>
            <person name="Ellouze W."/>
            <person name="Ilyukhin E."/>
        </authorList>
    </citation>
    <scope>NUCLEOTIDE SEQUENCE [LARGE SCALE GENOMIC DNA]</scope>
    <source>
        <strain evidence="2 3">M1-105</strain>
    </source>
</reference>
<evidence type="ECO:0000313" key="3">
    <source>
        <dbReference type="Proteomes" id="UP001521116"/>
    </source>
</evidence>
<keyword evidence="3" id="KW-1185">Reference proteome</keyword>
<name>A0ABR3SN95_9PEZI</name>
<gene>
    <name evidence="2" type="ORF">SLS56_007335</name>
</gene>
<organism evidence="2 3">
    <name type="scientific">Neofusicoccum ribis</name>
    <dbReference type="NCBI Taxonomy" id="45134"/>
    <lineage>
        <taxon>Eukaryota</taxon>
        <taxon>Fungi</taxon>
        <taxon>Dikarya</taxon>
        <taxon>Ascomycota</taxon>
        <taxon>Pezizomycotina</taxon>
        <taxon>Dothideomycetes</taxon>
        <taxon>Dothideomycetes incertae sedis</taxon>
        <taxon>Botryosphaeriales</taxon>
        <taxon>Botryosphaeriaceae</taxon>
        <taxon>Neofusicoccum</taxon>
    </lineage>
</organism>
<dbReference type="EMBL" id="JAJVDC020000094">
    <property type="protein sequence ID" value="KAL1625513.1"/>
    <property type="molecule type" value="Genomic_DNA"/>
</dbReference>
<evidence type="ECO:0000313" key="2">
    <source>
        <dbReference type="EMBL" id="KAL1625513.1"/>
    </source>
</evidence>
<dbReference type="Proteomes" id="UP001521116">
    <property type="component" value="Unassembled WGS sequence"/>
</dbReference>
<feature type="region of interest" description="Disordered" evidence="1">
    <location>
        <begin position="1"/>
        <end position="31"/>
    </location>
</feature>
<proteinExistence type="predicted"/>
<protein>
    <submittedName>
        <fullName evidence="2">Uncharacterized protein</fullName>
    </submittedName>
</protein>
<comment type="caution">
    <text evidence="2">The sequence shown here is derived from an EMBL/GenBank/DDBJ whole genome shotgun (WGS) entry which is preliminary data.</text>
</comment>